<reference evidence="2 3" key="1">
    <citation type="submission" date="2019-06" db="EMBL/GenBank/DDBJ databases">
        <title>WGS assembly of Gossypium darwinii.</title>
        <authorList>
            <person name="Chen Z.J."/>
            <person name="Sreedasyam A."/>
            <person name="Ando A."/>
            <person name="Song Q."/>
            <person name="De L."/>
            <person name="Hulse-Kemp A."/>
            <person name="Ding M."/>
            <person name="Ye W."/>
            <person name="Kirkbride R."/>
            <person name="Jenkins J."/>
            <person name="Plott C."/>
            <person name="Lovell J."/>
            <person name="Lin Y.-M."/>
            <person name="Vaughn R."/>
            <person name="Liu B."/>
            <person name="Li W."/>
            <person name="Simpson S."/>
            <person name="Scheffler B."/>
            <person name="Saski C."/>
            <person name="Grover C."/>
            <person name="Hu G."/>
            <person name="Conover J."/>
            <person name="Carlson J."/>
            <person name="Shu S."/>
            <person name="Boston L."/>
            <person name="Williams M."/>
            <person name="Peterson D."/>
            <person name="Mcgee K."/>
            <person name="Jones D."/>
            <person name="Wendel J."/>
            <person name="Stelly D."/>
            <person name="Grimwood J."/>
            <person name="Schmutz J."/>
        </authorList>
    </citation>
    <scope>NUCLEOTIDE SEQUENCE [LARGE SCALE GENOMIC DNA]</scope>
    <source>
        <strain evidence="2">1808015.09</strain>
    </source>
</reference>
<name>A0A5D2FGE6_GOSDA</name>
<accession>A0A5D2FGE6</accession>
<proteinExistence type="predicted"/>
<evidence type="ECO:0000313" key="3">
    <source>
        <dbReference type="Proteomes" id="UP000323506"/>
    </source>
</evidence>
<dbReference type="PANTHER" id="PTHR20208:SF13">
    <property type="entry name" value="STRUCTURE-SPECIFIC ENDONUCLEASE SUBUNIT SLX1"/>
    <property type="match status" value="1"/>
</dbReference>
<dbReference type="SMR" id="A0A5D2FGE6"/>
<dbReference type="SUPFAM" id="SSF82771">
    <property type="entry name" value="GIY-YIG endonuclease"/>
    <property type="match status" value="1"/>
</dbReference>
<evidence type="ECO:0000259" key="1">
    <source>
        <dbReference type="PROSITE" id="PS50164"/>
    </source>
</evidence>
<keyword evidence="3" id="KW-1185">Reference proteome</keyword>
<gene>
    <name evidence="2" type="ORF">ES288_A08G065800v1</name>
</gene>
<dbReference type="PROSITE" id="PS50164">
    <property type="entry name" value="GIY_YIG"/>
    <property type="match status" value="1"/>
</dbReference>
<dbReference type="InterPro" id="IPR000305">
    <property type="entry name" value="GIY-YIG_endonuc"/>
</dbReference>
<sequence length="177" mass="19919">MRLLTSTFRSVKHPIPIPIPDPKPNIVKPSLPSESSAVAKSKSELKAWCVYLILSTNSPIKTYVGVTNNFSRRLKQHNGELSGGAKASRAGRPWVCACVVRGFHDQSEACEFEFKWKMVSRKLPRKKKNKEADDCSLTLLQHRQTALNKVKDKTNSNARCWLWCKVGLTVLNLSQLT</sequence>
<evidence type="ECO:0000313" key="2">
    <source>
        <dbReference type="EMBL" id="TYH05215.1"/>
    </source>
</evidence>
<dbReference type="Pfam" id="PF01541">
    <property type="entry name" value="GIY-YIG"/>
    <property type="match status" value="1"/>
</dbReference>
<dbReference type="PANTHER" id="PTHR20208">
    <property type="entry name" value="STRUCTURE-SPECIFIC ENDONUCLEASE SUBUNIT SLX1"/>
    <property type="match status" value="1"/>
</dbReference>
<protein>
    <recommendedName>
        <fullName evidence="1">GIY-YIG domain-containing protein</fullName>
    </recommendedName>
</protein>
<dbReference type="AlphaFoldDB" id="A0A5D2FGE6"/>
<organism evidence="2 3">
    <name type="scientific">Gossypium darwinii</name>
    <name type="common">Darwin's cotton</name>
    <name type="synonym">Gossypium barbadense var. darwinii</name>
    <dbReference type="NCBI Taxonomy" id="34276"/>
    <lineage>
        <taxon>Eukaryota</taxon>
        <taxon>Viridiplantae</taxon>
        <taxon>Streptophyta</taxon>
        <taxon>Embryophyta</taxon>
        <taxon>Tracheophyta</taxon>
        <taxon>Spermatophyta</taxon>
        <taxon>Magnoliopsida</taxon>
        <taxon>eudicotyledons</taxon>
        <taxon>Gunneridae</taxon>
        <taxon>Pentapetalae</taxon>
        <taxon>rosids</taxon>
        <taxon>malvids</taxon>
        <taxon>Malvales</taxon>
        <taxon>Malvaceae</taxon>
        <taxon>Malvoideae</taxon>
        <taxon>Gossypium</taxon>
    </lineage>
</organism>
<dbReference type="Gene3D" id="3.40.1440.10">
    <property type="entry name" value="GIY-YIG endonuclease"/>
    <property type="match status" value="1"/>
</dbReference>
<dbReference type="InterPro" id="IPR035901">
    <property type="entry name" value="GIY-YIG_endonuc_sf"/>
</dbReference>
<dbReference type="EMBL" id="CM017695">
    <property type="protein sequence ID" value="TYH05215.1"/>
    <property type="molecule type" value="Genomic_DNA"/>
</dbReference>
<feature type="domain" description="GIY-YIG" evidence="1">
    <location>
        <begin position="46"/>
        <end position="130"/>
    </location>
</feature>
<dbReference type="Proteomes" id="UP000323506">
    <property type="component" value="Chromosome A08"/>
</dbReference>
<dbReference type="InterPro" id="IPR050381">
    <property type="entry name" value="SLX1_endonuclease"/>
</dbReference>